<sequence>MQLVAAHITHYRSIEDSGRLDVEPDVTCLVGKNESGKTTALQGLYRLNPVEAAATFDEVIDFPARLTRKRKEYPDGRRIPVVVATFRYEPEEILEIEEDLGAGALRSPEFTVTIGYRNSRRSIVHDYDEEVIVKHLRAGVDLPRTAAQDVNAATTIAELLQALDNLAEPPSTAQELVERIRDWRGEDVNLYLIDQYAVPNMPKFVYFDDYDSMPGKISIPDLIRRRDAEDIDRGERALLSLLAMADVTLEDFHETDQHERLIRELENSGNVISDEVFEYWSQNDELEVELQVLPAETGAAPPYNEGPILQIRVFNRRHRASVPFDERSRGFVWFFSFLAYFTDLEEAATSNLILLLDEPGLSLHGRAQHDLLRLIDKRLAPKHQVLYTTHSPFMVSPDRLHRVRTVIDREKVGTKISSEIFKADSDTVFPLLTSMGIEMSQTLFVGEHTLLLEGPSDLIYLDVLSDLAQAKGLEGLDPRWVKTPIGGSGKLSTFVTLLGANKLHVAVLVDSSTKDVGAVKHLRDNDRLAANGLVQISEFTGTADADIEDLFERDLYVELVNRAYEQHLTSPITTGDLNANDPRIVRQVEDHFRKHNIAGGKLDHFKPAAVLLRKQHEVLAEQPIDDATINRAAQLFARLNALLPS</sequence>
<protein>
    <submittedName>
        <fullName evidence="2">AAA domain-containing protein, putative AbiEii toxin, Type IV TA system</fullName>
    </submittedName>
</protein>
<dbReference type="OrthoDB" id="3322489at2"/>
<dbReference type="Gene3D" id="3.40.50.300">
    <property type="entry name" value="P-loop containing nucleotide triphosphate hydrolases"/>
    <property type="match status" value="1"/>
</dbReference>
<dbReference type="InterPro" id="IPR003959">
    <property type="entry name" value="ATPase_AAA_core"/>
</dbReference>
<name>A0A239L862_9ACTN</name>
<evidence type="ECO:0000259" key="1">
    <source>
        <dbReference type="Pfam" id="PF13304"/>
    </source>
</evidence>
<keyword evidence="3" id="KW-1185">Reference proteome</keyword>
<dbReference type="RefSeq" id="WP_089327881.1">
    <property type="nucleotide sequence ID" value="NZ_FZOR01000021.1"/>
</dbReference>
<dbReference type="GO" id="GO:0016887">
    <property type="term" value="F:ATP hydrolysis activity"/>
    <property type="evidence" value="ECO:0007669"/>
    <property type="project" value="InterPro"/>
</dbReference>
<dbReference type="InterPro" id="IPR027417">
    <property type="entry name" value="P-loop_NTPase"/>
</dbReference>
<evidence type="ECO:0000313" key="3">
    <source>
        <dbReference type="Proteomes" id="UP000198318"/>
    </source>
</evidence>
<dbReference type="SUPFAM" id="SSF52540">
    <property type="entry name" value="P-loop containing nucleoside triphosphate hydrolases"/>
    <property type="match status" value="1"/>
</dbReference>
<dbReference type="GO" id="GO:0005524">
    <property type="term" value="F:ATP binding"/>
    <property type="evidence" value="ECO:0007669"/>
    <property type="project" value="InterPro"/>
</dbReference>
<dbReference type="PANTHER" id="PTHR43581:SF4">
    <property type="entry name" value="ATP_GTP PHOSPHATASE"/>
    <property type="match status" value="1"/>
</dbReference>
<gene>
    <name evidence="2" type="ORF">SAMN05443665_102125</name>
</gene>
<accession>A0A239L862</accession>
<dbReference type="InterPro" id="IPR051396">
    <property type="entry name" value="Bact_Antivir_Def_Nuclease"/>
</dbReference>
<organism evidence="2 3">
    <name type="scientific">Actinomadura meyerae</name>
    <dbReference type="NCBI Taxonomy" id="240840"/>
    <lineage>
        <taxon>Bacteria</taxon>
        <taxon>Bacillati</taxon>
        <taxon>Actinomycetota</taxon>
        <taxon>Actinomycetes</taxon>
        <taxon>Streptosporangiales</taxon>
        <taxon>Thermomonosporaceae</taxon>
        <taxon>Actinomadura</taxon>
    </lineage>
</organism>
<dbReference type="PANTHER" id="PTHR43581">
    <property type="entry name" value="ATP/GTP PHOSPHATASE"/>
    <property type="match status" value="1"/>
</dbReference>
<dbReference type="Proteomes" id="UP000198318">
    <property type="component" value="Unassembled WGS sequence"/>
</dbReference>
<reference evidence="2 3" key="1">
    <citation type="submission" date="2017-06" db="EMBL/GenBank/DDBJ databases">
        <authorList>
            <person name="Kim H.J."/>
            <person name="Triplett B.A."/>
        </authorList>
    </citation>
    <scope>NUCLEOTIDE SEQUENCE [LARGE SCALE GENOMIC DNA]</scope>
    <source>
        <strain evidence="2 3">DSM 44715</strain>
    </source>
</reference>
<evidence type="ECO:0000313" key="2">
    <source>
        <dbReference type="EMBL" id="SNT25714.1"/>
    </source>
</evidence>
<dbReference type="CDD" id="cd00267">
    <property type="entry name" value="ABC_ATPase"/>
    <property type="match status" value="1"/>
</dbReference>
<dbReference type="EMBL" id="FZOR01000021">
    <property type="protein sequence ID" value="SNT25714.1"/>
    <property type="molecule type" value="Genomic_DNA"/>
</dbReference>
<dbReference type="Pfam" id="PF13304">
    <property type="entry name" value="AAA_21"/>
    <property type="match status" value="1"/>
</dbReference>
<feature type="domain" description="ATPase AAA-type core" evidence="1">
    <location>
        <begin position="171"/>
        <end position="395"/>
    </location>
</feature>
<proteinExistence type="predicted"/>
<dbReference type="AlphaFoldDB" id="A0A239L862"/>